<evidence type="ECO:0000256" key="1">
    <source>
        <dbReference type="ARBA" id="ARBA00022468"/>
    </source>
</evidence>
<feature type="compositionally biased region" description="Polar residues" evidence="2">
    <location>
        <begin position="9"/>
        <end position="24"/>
    </location>
</feature>
<dbReference type="PROSITE" id="PS50086">
    <property type="entry name" value="TBC_RABGAP"/>
    <property type="match status" value="1"/>
</dbReference>
<evidence type="ECO:0000259" key="3">
    <source>
        <dbReference type="PROSITE" id="PS50086"/>
    </source>
</evidence>
<organism evidence="4">
    <name type="scientific">Phallusia mammillata</name>
    <dbReference type="NCBI Taxonomy" id="59560"/>
    <lineage>
        <taxon>Eukaryota</taxon>
        <taxon>Metazoa</taxon>
        <taxon>Chordata</taxon>
        <taxon>Tunicata</taxon>
        <taxon>Ascidiacea</taxon>
        <taxon>Phlebobranchia</taxon>
        <taxon>Ascidiidae</taxon>
        <taxon>Phallusia</taxon>
    </lineage>
</organism>
<feature type="region of interest" description="Disordered" evidence="2">
    <location>
        <begin position="258"/>
        <end position="278"/>
    </location>
</feature>
<keyword evidence="1" id="KW-0343">GTPase activation</keyword>
<feature type="region of interest" description="Disordered" evidence="2">
    <location>
        <begin position="602"/>
        <end position="648"/>
    </location>
</feature>
<dbReference type="Pfam" id="PF00566">
    <property type="entry name" value="RabGAP-TBC"/>
    <property type="match status" value="2"/>
</dbReference>
<name>A0A6F9DTT7_9ASCI</name>
<dbReference type="SMART" id="SM00164">
    <property type="entry name" value="TBC"/>
    <property type="match status" value="1"/>
</dbReference>
<dbReference type="FunFam" id="1.10.472.80:FF:000038">
    <property type="entry name" value="TBC1 domain family member 5"/>
    <property type="match status" value="1"/>
</dbReference>
<dbReference type="GO" id="GO:0005096">
    <property type="term" value="F:GTPase activator activity"/>
    <property type="evidence" value="ECO:0007669"/>
    <property type="project" value="UniProtKB-KW"/>
</dbReference>
<gene>
    <name evidence="4" type="primary">Tbc1d5</name>
</gene>
<evidence type="ECO:0000313" key="4">
    <source>
        <dbReference type="EMBL" id="CAB3266842.1"/>
    </source>
</evidence>
<feature type="region of interest" description="Disordered" evidence="2">
    <location>
        <begin position="1"/>
        <end position="24"/>
    </location>
</feature>
<dbReference type="Gene3D" id="1.10.472.80">
    <property type="entry name" value="Ypt/Rab-GAP domain of gyp1p, domain 3"/>
    <property type="match status" value="1"/>
</dbReference>
<evidence type="ECO:0000256" key="2">
    <source>
        <dbReference type="SAM" id="MobiDB-lite"/>
    </source>
</evidence>
<dbReference type="PANTHER" id="PTHR22957:SF337">
    <property type="entry name" value="TBC1 DOMAIN FAMILY MEMBER 5"/>
    <property type="match status" value="1"/>
</dbReference>
<dbReference type="Gene3D" id="1.10.8.270">
    <property type="entry name" value="putative rabgap domain of human tbc1 domain family member 14 like domains"/>
    <property type="match status" value="1"/>
</dbReference>
<feature type="domain" description="Rab-GAP TBC" evidence="3">
    <location>
        <begin position="64"/>
        <end position="352"/>
    </location>
</feature>
<protein>
    <submittedName>
        <fullName evidence="4">TBC1 domain family member 5-like</fullName>
    </submittedName>
</protein>
<dbReference type="InterPro" id="IPR000195">
    <property type="entry name" value="Rab-GAP-TBC_dom"/>
</dbReference>
<dbReference type="InterPro" id="IPR035969">
    <property type="entry name" value="Rab-GAP_TBC_sf"/>
</dbReference>
<reference evidence="4" key="1">
    <citation type="submission" date="2020-04" db="EMBL/GenBank/DDBJ databases">
        <authorList>
            <person name="Neveu A P."/>
        </authorList>
    </citation>
    <scope>NUCLEOTIDE SEQUENCE</scope>
    <source>
        <tissue evidence="4">Whole embryo</tissue>
    </source>
</reference>
<dbReference type="GO" id="GO:0005737">
    <property type="term" value="C:cytoplasm"/>
    <property type="evidence" value="ECO:0007669"/>
    <property type="project" value="UniProtKB-ARBA"/>
</dbReference>
<feature type="compositionally biased region" description="Polar residues" evidence="2">
    <location>
        <begin position="465"/>
        <end position="482"/>
    </location>
</feature>
<accession>A0A6F9DTT7</accession>
<feature type="compositionally biased region" description="Polar residues" evidence="2">
    <location>
        <begin position="607"/>
        <end position="618"/>
    </location>
</feature>
<dbReference type="FunFam" id="1.10.8.270:FF:000011">
    <property type="entry name" value="TBC1 domain family member 5"/>
    <property type="match status" value="1"/>
</dbReference>
<dbReference type="SUPFAM" id="SSF47923">
    <property type="entry name" value="Ypt/Rab-GAP domain of gyp1p"/>
    <property type="match status" value="2"/>
</dbReference>
<feature type="region of interest" description="Disordered" evidence="2">
    <location>
        <begin position="461"/>
        <end position="497"/>
    </location>
</feature>
<dbReference type="EMBL" id="LR790980">
    <property type="protein sequence ID" value="CAB3266842.1"/>
    <property type="molecule type" value="mRNA"/>
</dbReference>
<sequence>MADGLMENGDQTSNNEQPISVPSNTDTTMSYLKQWKFYFGENESPSNKHDLLQRLRTSAFKESLRSCHFRSICWRVFLGCLPQDLSDWHNAVTQTRDVYHKIKTAHIENSKVKDQGIDIQVENPLSQSTESSWSLFFRNNELKTLIERDVSRTCPELDFYHSAKVHNMMANILFCYAREHEQLSYRQGMHELLAPLIFVLHCDLQGAAHARDMGTLPKIVTDVLSEEYLEHDAYVMFSKVMDATNGWYAVTETPQATPIEDNDDKKDASPIPTIPFQSNENHMPSPPLEITNKLNHIHDKLLGMYDHELYHHLTRLQIIPQVYGLRWVRLLFGREFVLQDLLVLWDALFADSPTLDLVDYIFVAMMFNIREQLLLSDYCSCMQLLMKYPPIEDVYDLVHLAIYFRDPKNNRRPSHTKFRQQALPPIKTDDKFPVKKSKGNSFLPSFKIDNPFSTIGRDIKKALQSPPTRSKQQRKTSGSEEVTFSRDRVTSKSMSRADVNRPKFNALQPIQNNVDLENEICSLRHQIDELQEKCRFCSDKLDANIRLLQHGVVGRRSRTNSEVDVTVSPPQEYDELAASDEETCVAVANLKQIRDILRGSLSMEASPPNSSDMESTLDQLPKPPDALPQHPEPSVKDPLNPVSGVINR</sequence>
<dbReference type="PANTHER" id="PTHR22957">
    <property type="entry name" value="TBC1 DOMAIN FAMILY MEMBER GTPASE-ACTIVATING PROTEIN"/>
    <property type="match status" value="1"/>
</dbReference>
<proteinExistence type="evidence at transcript level"/>
<dbReference type="AlphaFoldDB" id="A0A6F9DTT7"/>